<evidence type="ECO:0000313" key="2">
    <source>
        <dbReference type="Proteomes" id="UP000886819"/>
    </source>
</evidence>
<evidence type="ECO:0000313" key="1">
    <source>
        <dbReference type="EMBL" id="HIQ62323.1"/>
    </source>
</evidence>
<dbReference type="AlphaFoldDB" id="A0A9D0YWY4"/>
<proteinExistence type="predicted"/>
<dbReference type="Proteomes" id="UP000886819">
    <property type="component" value="Unassembled WGS sequence"/>
</dbReference>
<comment type="caution">
    <text evidence="1">The sequence shown here is derived from an EMBL/GenBank/DDBJ whole genome shotgun (WGS) entry which is preliminary data.</text>
</comment>
<reference evidence="1" key="1">
    <citation type="submission" date="2020-10" db="EMBL/GenBank/DDBJ databases">
        <authorList>
            <person name="Gilroy R."/>
        </authorList>
    </citation>
    <scope>NUCLEOTIDE SEQUENCE</scope>
    <source>
        <strain evidence="1">ChiHile30-977</strain>
    </source>
</reference>
<sequence>MFGSWACAGSLSKLGWFRSHVSQWPDKKLMVFCVGASPANNPEIRQFLEKNFQTPDMEGVEAFYCPGGFRYESMPLPSRLMMKMFTKALGAKKDKTEAEQEMLKMVSSSYDISDRKYIAPILERLQGQCAAEEMTTKERKPCGM</sequence>
<reference evidence="1" key="2">
    <citation type="journal article" date="2021" name="PeerJ">
        <title>Extensive microbial diversity within the chicken gut microbiome revealed by metagenomics and culture.</title>
        <authorList>
            <person name="Gilroy R."/>
            <person name="Ravi A."/>
            <person name="Getino M."/>
            <person name="Pursley I."/>
            <person name="Horton D.L."/>
            <person name="Alikhan N.F."/>
            <person name="Baker D."/>
            <person name="Gharbi K."/>
            <person name="Hall N."/>
            <person name="Watson M."/>
            <person name="Adriaenssens E.M."/>
            <person name="Foster-Nyarko E."/>
            <person name="Jarju S."/>
            <person name="Secka A."/>
            <person name="Antonio M."/>
            <person name="Oren A."/>
            <person name="Chaudhuri R.R."/>
            <person name="La Ragione R."/>
            <person name="Hildebrand F."/>
            <person name="Pallen M.J."/>
        </authorList>
    </citation>
    <scope>NUCLEOTIDE SEQUENCE</scope>
    <source>
        <strain evidence="1">ChiHile30-977</strain>
    </source>
</reference>
<organism evidence="1 2">
    <name type="scientific">Candidatus Avichristensenella intestinipullorum</name>
    <dbReference type="NCBI Taxonomy" id="2840693"/>
    <lineage>
        <taxon>Bacteria</taxon>
        <taxon>Bacillati</taxon>
        <taxon>Bacillota</taxon>
        <taxon>Clostridia</taxon>
        <taxon>Candidatus Avichristensenella</taxon>
    </lineage>
</organism>
<name>A0A9D0YWY4_9FIRM</name>
<dbReference type="EMBL" id="DVFI01000026">
    <property type="protein sequence ID" value="HIQ62323.1"/>
    <property type="molecule type" value="Genomic_DNA"/>
</dbReference>
<gene>
    <name evidence="1" type="ORF">IAA66_01890</name>
</gene>
<accession>A0A9D0YWY4</accession>
<protein>
    <submittedName>
        <fullName evidence="1">Flavodoxin</fullName>
    </submittedName>
</protein>